<accession>A6JZP3</accession>
<dbReference type="EMBL" id="CH474008">
    <property type="protein sequence ID" value="EDL90110.1"/>
    <property type="molecule type" value="Genomic_DNA"/>
</dbReference>
<proteinExistence type="predicted"/>
<reference evidence="1 2" key="1">
    <citation type="submission" date="2005-09" db="EMBL/GenBank/DDBJ databases">
        <authorList>
            <person name="Mural R.J."/>
            <person name="Li P.W."/>
            <person name="Adams M.D."/>
            <person name="Amanatides P.G."/>
            <person name="Baden-Tillson H."/>
            <person name="Barnstead M."/>
            <person name="Chin S.H."/>
            <person name="Dew I."/>
            <person name="Evans C.A."/>
            <person name="Ferriera S."/>
            <person name="Flanigan M."/>
            <person name="Fosler C."/>
            <person name="Glodek A."/>
            <person name="Gu Z."/>
            <person name="Holt R.A."/>
            <person name="Jennings D."/>
            <person name="Kraft C.L."/>
            <person name="Lu F."/>
            <person name="Nguyen T."/>
            <person name="Nusskern D.R."/>
            <person name="Pfannkoch C.M."/>
            <person name="Sitter C."/>
            <person name="Sutton G.G."/>
            <person name="Venter J.C."/>
            <person name="Wang Z."/>
            <person name="Woodage T."/>
            <person name="Zheng X.H."/>
            <person name="Zhong F."/>
        </authorList>
    </citation>
    <scope>NUCLEOTIDE SEQUENCE [LARGE SCALE GENOMIC DNA]</scope>
    <source>
        <strain>BN</strain>
        <strain evidence="2">Sprague-Dawley</strain>
    </source>
</reference>
<name>A6JZP3_RAT</name>
<dbReference type="Proteomes" id="UP000234681">
    <property type="component" value="Chromosome 5"/>
</dbReference>
<protein>
    <submittedName>
        <fullName evidence="1">RCG50191</fullName>
    </submittedName>
</protein>
<sequence length="78" mass="8631">MLLSLVVSSNEHELGSWKHRPHMQEMEAFAGGRDVPVYSPSRSPSYHIPPTLGFSPKRFVEGEVEHTLTSPVGMCPAL</sequence>
<gene>
    <name evidence="1" type="ORF">rCG_50191</name>
</gene>
<dbReference type="AlphaFoldDB" id="A6JZP3"/>
<organism evidence="1 2">
    <name type="scientific">Rattus norvegicus</name>
    <name type="common">Rat</name>
    <dbReference type="NCBI Taxonomy" id="10116"/>
    <lineage>
        <taxon>Eukaryota</taxon>
        <taxon>Metazoa</taxon>
        <taxon>Chordata</taxon>
        <taxon>Craniata</taxon>
        <taxon>Vertebrata</taxon>
        <taxon>Euteleostomi</taxon>
        <taxon>Mammalia</taxon>
        <taxon>Eutheria</taxon>
        <taxon>Euarchontoglires</taxon>
        <taxon>Glires</taxon>
        <taxon>Rodentia</taxon>
        <taxon>Myomorpha</taxon>
        <taxon>Muroidea</taxon>
        <taxon>Muridae</taxon>
        <taxon>Murinae</taxon>
        <taxon>Rattus</taxon>
    </lineage>
</organism>
<evidence type="ECO:0000313" key="2">
    <source>
        <dbReference type="Proteomes" id="UP000234681"/>
    </source>
</evidence>
<evidence type="ECO:0000313" key="1">
    <source>
        <dbReference type="EMBL" id="EDL90110.1"/>
    </source>
</evidence>